<dbReference type="STRING" id="660517.SAMN04487946_10549"/>
<name>A0A1H3G9D2_9EURY</name>
<evidence type="ECO:0000256" key="1">
    <source>
        <dbReference type="SAM" id="MobiDB-lite"/>
    </source>
</evidence>
<feature type="compositionally biased region" description="Polar residues" evidence="1">
    <location>
        <begin position="511"/>
        <end position="532"/>
    </location>
</feature>
<organism evidence="2 3">
    <name type="scientific">Halobellus clavatus</name>
    <dbReference type="NCBI Taxonomy" id="660517"/>
    <lineage>
        <taxon>Archaea</taxon>
        <taxon>Methanobacteriati</taxon>
        <taxon>Methanobacteriota</taxon>
        <taxon>Stenosarchaea group</taxon>
        <taxon>Halobacteria</taxon>
        <taxon>Halobacteriales</taxon>
        <taxon>Haloferacaceae</taxon>
        <taxon>Halobellus</taxon>
    </lineage>
</organism>
<keyword evidence="3" id="KW-1185">Reference proteome</keyword>
<gene>
    <name evidence="2" type="ORF">SAMN04487946_10549</name>
</gene>
<evidence type="ECO:0000313" key="3">
    <source>
        <dbReference type="Proteomes" id="UP000199170"/>
    </source>
</evidence>
<evidence type="ECO:0000313" key="2">
    <source>
        <dbReference type="EMBL" id="SDX99886.1"/>
    </source>
</evidence>
<dbReference type="OrthoDB" id="240468at2157"/>
<sequence>MTDDLTLDRRTLLAAVGSAGTASIAGCSFTQRESDSETTATDESLARELAERFAPTLYFDAAESWLPTDPRPYTSQQDGSTIVDGFDALDGYHERYDSTEEPPNPTVFYNAVEYEDSPLAVVQFWLYSAFDQFTTNFHWHDWETLHVFVDTDTDEPQLFVASSHSRAVPNNEFLDPDPETVPRLLSELGSHSSALSINDELDAFQRLPSPDLLADITNSAVTTLQDIAELPLAYGLPRDEGARLPYLVPEYEGTPIYEHERLPNVERESLVPPALTVRSFDSLSSPPTDLPPRATGVIFRHQTQRGDDTGSEDDASPNEHAYELVPTSEIEHIVDFTGPQLSFEFAIPEFAEDAFASHITTTGAPWGQPRYENPAADITDPTHRSALADRYDAIGDAAPINTVVSRVTEAVTADDAPEGEGLATQETSVEAVALLESEPEAVPTFHGVAVARDVEAGEHRLTVNAAGQAPHSERIAVGESATNTAETADETTAGSATRETTERAESSTATMQSTTAETNPTAEASNTPNGDTVQAPGERITIGGVGGEIPLVARENARKLEVDADGTDADLTDLAVEDDFAGRLYESPLSGSDAVYVHRDGAYTTEVRDADGAIGAFRVNPDPEDDAGVRIERPTTGKASLAEFVASVAGETQAELQELADSDIGSVLEEGGQANALQGLLTAFGAVVEAATRAAENARGGDRAGADQQLQAAEGALDRLAEQIEAAADVVPDPLQNAARNRVDQARQRASQAQRLEKL</sequence>
<proteinExistence type="predicted"/>
<dbReference type="Proteomes" id="UP000199170">
    <property type="component" value="Unassembled WGS sequence"/>
</dbReference>
<reference evidence="3" key="1">
    <citation type="submission" date="2016-10" db="EMBL/GenBank/DDBJ databases">
        <authorList>
            <person name="Varghese N."/>
            <person name="Submissions S."/>
        </authorList>
    </citation>
    <scope>NUCLEOTIDE SEQUENCE [LARGE SCALE GENOMIC DNA]</scope>
    <source>
        <strain evidence="3">CGMCC 1.10118</strain>
    </source>
</reference>
<feature type="compositionally biased region" description="Low complexity" evidence="1">
    <location>
        <begin position="748"/>
        <end position="759"/>
    </location>
</feature>
<feature type="compositionally biased region" description="Low complexity" evidence="1">
    <location>
        <begin position="479"/>
        <end position="498"/>
    </location>
</feature>
<dbReference type="AlphaFoldDB" id="A0A1H3G9D2"/>
<feature type="region of interest" description="Disordered" evidence="1">
    <location>
        <begin position="731"/>
        <end position="759"/>
    </location>
</feature>
<feature type="region of interest" description="Disordered" evidence="1">
    <location>
        <begin position="466"/>
        <end position="537"/>
    </location>
</feature>
<accession>A0A1H3G9D2</accession>
<dbReference type="EMBL" id="FNPB01000005">
    <property type="protein sequence ID" value="SDX99886.1"/>
    <property type="molecule type" value="Genomic_DNA"/>
</dbReference>
<protein>
    <submittedName>
        <fullName evidence="2">Uncharacterized protein</fullName>
    </submittedName>
</protein>
<dbReference type="RefSeq" id="WP_089766887.1">
    <property type="nucleotide sequence ID" value="NZ_FNPB01000005.1"/>
</dbReference>